<organism evidence="2 3">
    <name type="scientific">Pyrenophora seminiperda CCB06</name>
    <dbReference type="NCBI Taxonomy" id="1302712"/>
    <lineage>
        <taxon>Eukaryota</taxon>
        <taxon>Fungi</taxon>
        <taxon>Dikarya</taxon>
        <taxon>Ascomycota</taxon>
        <taxon>Pezizomycotina</taxon>
        <taxon>Dothideomycetes</taxon>
        <taxon>Pleosporomycetidae</taxon>
        <taxon>Pleosporales</taxon>
        <taxon>Pleosporineae</taxon>
        <taxon>Pleosporaceae</taxon>
        <taxon>Pyrenophora</taxon>
    </lineage>
</organism>
<dbReference type="AlphaFoldDB" id="A0A3M7LZB1"/>
<reference evidence="2 3" key="1">
    <citation type="journal article" date="2014" name="PLoS ONE">
        <title>De novo Genome Assembly of the Fungal Plant Pathogen Pyrenophora semeniperda.</title>
        <authorList>
            <person name="Soliai M.M."/>
            <person name="Meyer S.E."/>
            <person name="Udall J.A."/>
            <person name="Elzinga D.E."/>
            <person name="Hermansen R.A."/>
            <person name="Bodily P.M."/>
            <person name="Hart A.A."/>
            <person name="Coleman C.E."/>
        </authorList>
    </citation>
    <scope>NUCLEOTIDE SEQUENCE [LARGE SCALE GENOMIC DNA]</scope>
    <source>
        <strain evidence="2 3">CCB06</strain>
        <tissue evidence="2">Mycelium</tissue>
    </source>
</reference>
<keyword evidence="3" id="KW-1185">Reference proteome</keyword>
<feature type="compositionally biased region" description="Polar residues" evidence="1">
    <location>
        <begin position="1"/>
        <end position="12"/>
    </location>
</feature>
<dbReference type="OrthoDB" id="3677049at2759"/>
<gene>
    <name evidence="2" type="ORF">GMOD_00001555</name>
</gene>
<dbReference type="Proteomes" id="UP000265663">
    <property type="component" value="Unassembled WGS sequence"/>
</dbReference>
<feature type="region of interest" description="Disordered" evidence="1">
    <location>
        <begin position="1"/>
        <end position="43"/>
    </location>
</feature>
<name>A0A3M7LZB1_9PLEO</name>
<dbReference type="EMBL" id="KE747810">
    <property type="protein sequence ID" value="RMZ67607.1"/>
    <property type="molecule type" value="Genomic_DNA"/>
</dbReference>
<evidence type="ECO:0000313" key="2">
    <source>
        <dbReference type="EMBL" id="RMZ67607.1"/>
    </source>
</evidence>
<protein>
    <submittedName>
        <fullName evidence="2">Uncharacterized protein</fullName>
    </submittedName>
</protein>
<sequence>MSTGARGIQSNLHGPHRPHRAPNHRERPSPHEAPSLFSPRSLKTREPPLSLTHTAMHGVESNIYIKTYFGQRYDATLLARLCLQNKHLKVTFLEASASLDIAPALTRFFAHLSSGSFFLDLDNLFMKVSITCSRYPTVALTFQPGRSIKDVVARDGTADPRELLARMGAPPMGAFTILFKSAQFSRRASAYSRSGCGLNRGK</sequence>
<proteinExistence type="predicted"/>
<evidence type="ECO:0000313" key="3">
    <source>
        <dbReference type="Proteomes" id="UP000265663"/>
    </source>
</evidence>
<accession>A0A3M7LZB1</accession>
<evidence type="ECO:0000256" key="1">
    <source>
        <dbReference type="SAM" id="MobiDB-lite"/>
    </source>
</evidence>